<dbReference type="PANTHER" id="PTHR21321:SF1">
    <property type="entry name" value="EXOSOME COMPLEX COMPONENT RRP40"/>
    <property type="match status" value="1"/>
</dbReference>
<dbReference type="GO" id="GO:0030145">
    <property type="term" value="F:manganese ion binding"/>
    <property type="evidence" value="ECO:0007669"/>
    <property type="project" value="EnsemblFungi"/>
</dbReference>
<name>G0WEE1_NAUDC</name>
<dbReference type="CDD" id="cd22526">
    <property type="entry name" value="KH-I_Rrp40"/>
    <property type="match status" value="1"/>
</dbReference>
<dbReference type="InterPro" id="IPR049469">
    <property type="entry name" value="RRP40_KH-I"/>
</dbReference>
<dbReference type="HOGENOM" id="CLU_069847_5_1_1"/>
<dbReference type="GO" id="GO:0000467">
    <property type="term" value="P:exonucleolytic trimming to generate mature 3'-end of 5.8S rRNA from tricistronic rRNA transcript (SSU-rRNA, 5.8S rRNA, LSU-rRNA)"/>
    <property type="evidence" value="ECO:0007669"/>
    <property type="project" value="EnsemblFungi"/>
</dbReference>
<dbReference type="AlphaFoldDB" id="G0WEE1"/>
<dbReference type="Gene3D" id="2.40.50.140">
    <property type="entry name" value="Nucleic acid-binding proteins"/>
    <property type="match status" value="1"/>
</dbReference>
<sequence length="253" mass="28029">MASAQQQQQMHMILPGDSLPISETDLKSHRLVLGPGLYTDPKTLTIHPVNAGKLYITQNNNSNRINIHIDYESHRYIPHVNDLVIGCIVGTFADSYKVSLNSFSNSVSLSYMAFPNASKKNRPTLKIGDLVYCKVATAVKELEATVECLESGFGLLEDGMIIDSTGLKFVRLLLFDDQFPLLRLLASRTKFEIAIGVNGKIWIKADEIKDTLACYRSILDCSMCQSVDQFANIIKKHFQDLNTVAAATAATEN</sequence>
<dbReference type="OMA" id="SYMAFPN"/>
<keyword evidence="3" id="KW-0271">Exosome</keyword>
<dbReference type="InterPro" id="IPR012340">
    <property type="entry name" value="NA-bd_OB-fold"/>
</dbReference>
<dbReference type="OrthoDB" id="340500at2759"/>
<dbReference type="GO" id="GO:0034475">
    <property type="term" value="P:U4 snRNA 3'-end processing"/>
    <property type="evidence" value="ECO:0007669"/>
    <property type="project" value="TreeGrafter"/>
</dbReference>
<evidence type="ECO:0000256" key="2">
    <source>
        <dbReference type="ARBA" id="ARBA00022490"/>
    </source>
</evidence>
<feature type="domain" description="K Homology" evidence="5">
    <location>
        <begin position="159"/>
        <end position="207"/>
    </location>
</feature>
<dbReference type="InterPro" id="IPR036612">
    <property type="entry name" value="KH_dom_type_1_sf"/>
</dbReference>
<evidence type="ECO:0008006" key="9">
    <source>
        <dbReference type="Google" id="ProtNLM"/>
    </source>
</evidence>
<keyword evidence="2" id="KW-0963">Cytoplasm</keyword>
<dbReference type="Pfam" id="PF18311">
    <property type="entry name" value="Rrp40_N"/>
    <property type="match status" value="1"/>
</dbReference>
<dbReference type="EMBL" id="HE580273">
    <property type="protein sequence ID" value="CCD26152.2"/>
    <property type="molecule type" value="Genomic_DNA"/>
</dbReference>
<protein>
    <recommendedName>
        <fullName evidence="9">Ribosomal RNA-processing protein 40</fullName>
    </recommendedName>
</protein>
<dbReference type="RefSeq" id="XP_003671395.2">
    <property type="nucleotide sequence ID" value="XM_003671347.2"/>
</dbReference>
<dbReference type="Gene3D" id="2.40.50.100">
    <property type="match status" value="1"/>
</dbReference>
<dbReference type="SUPFAM" id="SSF54791">
    <property type="entry name" value="Eukaryotic type KH-domain (KH-domain type I)"/>
    <property type="match status" value="1"/>
</dbReference>
<dbReference type="Pfam" id="PF15985">
    <property type="entry name" value="KH_6"/>
    <property type="match status" value="1"/>
</dbReference>
<dbReference type="GO" id="GO:0000177">
    <property type="term" value="C:cytoplasmic exosome (RNase complex)"/>
    <property type="evidence" value="ECO:0007669"/>
    <property type="project" value="EnsemblFungi"/>
</dbReference>
<evidence type="ECO:0000259" key="6">
    <source>
        <dbReference type="Pfam" id="PF18311"/>
    </source>
</evidence>
<dbReference type="Gene3D" id="3.30.1370.10">
    <property type="entry name" value="K Homology domain, type 1"/>
    <property type="match status" value="1"/>
</dbReference>
<accession>G0WEE1</accession>
<dbReference type="InterPro" id="IPR026699">
    <property type="entry name" value="Exosome_RNA_bind1/RRP40/RRP4"/>
</dbReference>
<dbReference type="eggNOG" id="KOG1004">
    <property type="taxonomic scope" value="Eukaryota"/>
</dbReference>
<dbReference type="STRING" id="1071378.G0WEE1"/>
<dbReference type="Pfam" id="PF21262">
    <property type="entry name" value="RRP40_S1"/>
    <property type="match status" value="1"/>
</dbReference>
<dbReference type="GO" id="GO:0000176">
    <property type="term" value="C:nuclear exosome (RNase complex)"/>
    <property type="evidence" value="ECO:0007669"/>
    <property type="project" value="EnsemblFungi"/>
</dbReference>
<dbReference type="InterPro" id="IPR004088">
    <property type="entry name" value="KH_dom_type_1"/>
</dbReference>
<evidence type="ECO:0000256" key="1">
    <source>
        <dbReference type="ARBA" id="ARBA00004123"/>
    </source>
</evidence>
<dbReference type="GO" id="GO:0071051">
    <property type="term" value="P:poly(A)-dependent snoRNA 3'-end processing"/>
    <property type="evidence" value="ECO:0007669"/>
    <property type="project" value="TreeGrafter"/>
</dbReference>
<dbReference type="GO" id="GO:0071038">
    <property type="term" value="P:TRAMP-dependent tRNA surveillance pathway"/>
    <property type="evidence" value="ECO:0007669"/>
    <property type="project" value="EnsemblFungi"/>
</dbReference>
<keyword evidence="4" id="KW-0694">RNA-binding</keyword>
<feature type="domain" description="Exosome complex exonuclease Rrp40 N-terminal" evidence="6">
    <location>
        <begin position="31"/>
        <end position="75"/>
    </location>
</feature>
<gene>
    <name evidence="7" type="primary">NDAI0G03750</name>
    <name evidence="7" type="ordered locus">NDAI_0G03750</name>
</gene>
<dbReference type="Proteomes" id="UP000000689">
    <property type="component" value="Chromosome 7"/>
</dbReference>
<comment type="subcellular location">
    <subcellularLocation>
        <location evidence="1">Nucleus</location>
    </subcellularLocation>
</comment>
<evidence type="ECO:0000256" key="4">
    <source>
        <dbReference type="ARBA" id="ARBA00022884"/>
    </source>
</evidence>
<dbReference type="GO" id="GO:0071034">
    <property type="term" value="P:CUT catabolic process"/>
    <property type="evidence" value="ECO:0007669"/>
    <property type="project" value="TreeGrafter"/>
</dbReference>
<evidence type="ECO:0000313" key="8">
    <source>
        <dbReference type="Proteomes" id="UP000000689"/>
    </source>
</evidence>
<keyword evidence="8" id="KW-1185">Reference proteome</keyword>
<proteinExistence type="predicted"/>
<evidence type="ECO:0000256" key="3">
    <source>
        <dbReference type="ARBA" id="ARBA00022835"/>
    </source>
</evidence>
<dbReference type="InterPro" id="IPR041054">
    <property type="entry name" value="Rrp40_N_euk"/>
</dbReference>
<dbReference type="SUPFAM" id="SSF50249">
    <property type="entry name" value="Nucleic acid-binding proteins"/>
    <property type="match status" value="1"/>
</dbReference>
<evidence type="ECO:0000259" key="5">
    <source>
        <dbReference type="Pfam" id="PF15985"/>
    </source>
</evidence>
<organism evidence="7 8">
    <name type="scientific">Naumovozyma dairenensis (strain ATCC 10597 / BCRC 20456 / CBS 421 / NBRC 0211 / NRRL Y-12639)</name>
    <name type="common">Saccharomyces dairenensis</name>
    <dbReference type="NCBI Taxonomy" id="1071378"/>
    <lineage>
        <taxon>Eukaryota</taxon>
        <taxon>Fungi</taxon>
        <taxon>Dikarya</taxon>
        <taxon>Ascomycota</taxon>
        <taxon>Saccharomycotina</taxon>
        <taxon>Saccharomycetes</taxon>
        <taxon>Saccharomycetales</taxon>
        <taxon>Saccharomycetaceae</taxon>
        <taxon>Naumovozyma</taxon>
    </lineage>
</organism>
<evidence type="ECO:0000313" key="7">
    <source>
        <dbReference type="EMBL" id="CCD26152.2"/>
    </source>
</evidence>
<reference evidence="7 8" key="1">
    <citation type="journal article" date="2011" name="Proc. Natl. Acad. Sci. U.S.A.">
        <title>Evolutionary erosion of yeast sex chromosomes by mating-type switching accidents.</title>
        <authorList>
            <person name="Gordon J.L."/>
            <person name="Armisen D."/>
            <person name="Proux-Wera E."/>
            <person name="Oheigeartaigh S.S."/>
            <person name="Byrne K.P."/>
            <person name="Wolfe K.H."/>
        </authorList>
    </citation>
    <scope>NUCLEOTIDE SEQUENCE [LARGE SCALE GENOMIC DNA]</scope>
    <source>
        <strain evidence="8">ATCC 10597 / BCRC 20456 / CBS 421 / NBRC 0211 / NRRL Y-12639</strain>
    </source>
</reference>
<dbReference type="PANTHER" id="PTHR21321">
    <property type="entry name" value="PNAS-3 RELATED"/>
    <property type="match status" value="1"/>
</dbReference>
<dbReference type="KEGG" id="ndi:NDAI_0G03750"/>
<dbReference type="GeneID" id="11495692"/>
<dbReference type="GO" id="GO:0005730">
    <property type="term" value="C:nucleolus"/>
    <property type="evidence" value="ECO:0007669"/>
    <property type="project" value="EnsemblFungi"/>
</dbReference>
<dbReference type="GO" id="GO:0071035">
    <property type="term" value="P:nuclear polyadenylation-dependent rRNA catabolic process"/>
    <property type="evidence" value="ECO:0007669"/>
    <property type="project" value="EnsemblFungi"/>
</dbReference>
<dbReference type="GO" id="GO:0003723">
    <property type="term" value="F:RNA binding"/>
    <property type="evidence" value="ECO:0007669"/>
    <property type="project" value="UniProtKB-KW"/>
</dbReference>
<dbReference type="FunFam" id="2.40.50.140:FF:000127">
    <property type="entry name" value="Exosome complex component RRP40"/>
    <property type="match status" value="1"/>
</dbReference>